<keyword evidence="3 4" id="KW-0597">Phosphoprotein</keyword>
<protein>
    <recommendedName>
        <fullName evidence="2">histidine kinase</fullName>
        <ecNumber evidence="2">2.7.13.3</ecNumber>
    </recommendedName>
</protein>
<keyword evidence="5" id="KW-0175">Coiled coil</keyword>
<feature type="coiled-coil region" evidence="5">
    <location>
        <begin position="401"/>
        <end position="428"/>
    </location>
</feature>
<feature type="domain" description="Histidine kinase" evidence="6">
    <location>
        <begin position="437"/>
        <end position="662"/>
    </location>
</feature>
<comment type="catalytic activity">
    <reaction evidence="1">
        <text>ATP + protein L-histidine = ADP + protein N-phospho-L-histidine.</text>
        <dbReference type="EC" id="2.7.13.3"/>
    </reaction>
</comment>
<dbReference type="InterPro" id="IPR001610">
    <property type="entry name" value="PAC"/>
</dbReference>
<name>A0ABS0SZ71_9CAUL</name>
<dbReference type="InterPro" id="IPR003594">
    <property type="entry name" value="HATPase_dom"/>
</dbReference>
<feature type="domain" description="Response regulatory" evidence="7">
    <location>
        <begin position="10"/>
        <end position="126"/>
    </location>
</feature>
<proteinExistence type="predicted"/>
<dbReference type="InterPro" id="IPR011006">
    <property type="entry name" value="CheY-like_superfamily"/>
</dbReference>
<evidence type="ECO:0000313" key="8">
    <source>
        <dbReference type="EMBL" id="MBI1684927.1"/>
    </source>
</evidence>
<dbReference type="SUPFAM" id="SSF55874">
    <property type="entry name" value="ATPase domain of HSP90 chaperone/DNA topoisomerase II/histidine kinase"/>
    <property type="match status" value="1"/>
</dbReference>
<dbReference type="InterPro" id="IPR003661">
    <property type="entry name" value="HisK_dim/P_dom"/>
</dbReference>
<dbReference type="InterPro" id="IPR001789">
    <property type="entry name" value="Sig_transdc_resp-reg_receiver"/>
</dbReference>
<dbReference type="Pfam" id="PF00072">
    <property type="entry name" value="Response_reg"/>
    <property type="match status" value="2"/>
</dbReference>
<evidence type="ECO:0000256" key="2">
    <source>
        <dbReference type="ARBA" id="ARBA00012438"/>
    </source>
</evidence>
<organism evidence="8 9">
    <name type="scientific">Caulobacter hibisci</name>
    <dbReference type="NCBI Taxonomy" id="2035993"/>
    <lineage>
        <taxon>Bacteria</taxon>
        <taxon>Pseudomonadati</taxon>
        <taxon>Pseudomonadota</taxon>
        <taxon>Alphaproteobacteria</taxon>
        <taxon>Caulobacterales</taxon>
        <taxon>Caulobacteraceae</taxon>
        <taxon>Caulobacter</taxon>
    </lineage>
</organism>
<dbReference type="InterPro" id="IPR035965">
    <property type="entry name" value="PAS-like_dom_sf"/>
</dbReference>
<evidence type="ECO:0000313" key="9">
    <source>
        <dbReference type="Proteomes" id="UP000639859"/>
    </source>
</evidence>
<gene>
    <name evidence="8" type="ORF">I4Q42_14735</name>
</gene>
<evidence type="ECO:0000256" key="4">
    <source>
        <dbReference type="PROSITE-ProRule" id="PRU00169"/>
    </source>
</evidence>
<dbReference type="Pfam" id="PF02518">
    <property type="entry name" value="HATPase_c"/>
    <property type="match status" value="1"/>
</dbReference>
<dbReference type="Gene3D" id="3.40.50.2300">
    <property type="match status" value="2"/>
</dbReference>
<dbReference type="Gene3D" id="3.30.450.20">
    <property type="entry name" value="PAS domain"/>
    <property type="match status" value="2"/>
</dbReference>
<comment type="caution">
    <text evidence="8">The sequence shown here is derived from an EMBL/GenBank/DDBJ whole genome shotgun (WGS) entry which is preliminary data.</text>
</comment>
<dbReference type="CDD" id="cd00130">
    <property type="entry name" value="PAS"/>
    <property type="match status" value="1"/>
</dbReference>
<dbReference type="CDD" id="cd00082">
    <property type="entry name" value="HisKA"/>
    <property type="match status" value="1"/>
</dbReference>
<feature type="modified residue" description="4-aspartylphosphate" evidence="4">
    <location>
        <position position="61"/>
    </location>
</feature>
<dbReference type="Gene3D" id="1.10.287.130">
    <property type="match status" value="1"/>
</dbReference>
<dbReference type="PROSITE" id="PS50110">
    <property type="entry name" value="RESPONSE_REGULATORY"/>
    <property type="match status" value="2"/>
</dbReference>
<dbReference type="PRINTS" id="PR00344">
    <property type="entry name" value="BCTRLSENSOR"/>
</dbReference>
<dbReference type="InterPro" id="IPR005467">
    <property type="entry name" value="His_kinase_dom"/>
</dbReference>
<dbReference type="SMART" id="SM00388">
    <property type="entry name" value="HisKA"/>
    <property type="match status" value="1"/>
</dbReference>
<accession>A0ABS0SZ71</accession>
<dbReference type="Gene3D" id="3.30.565.10">
    <property type="entry name" value="Histidine kinase-like ATPase, C-terminal domain"/>
    <property type="match status" value="1"/>
</dbReference>
<feature type="coiled-coil region" evidence="5">
    <location>
        <begin position="261"/>
        <end position="291"/>
    </location>
</feature>
<dbReference type="CDD" id="cd00156">
    <property type="entry name" value="REC"/>
    <property type="match status" value="1"/>
</dbReference>
<dbReference type="SUPFAM" id="SSF55785">
    <property type="entry name" value="PYP-like sensor domain (PAS domain)"/>
    <property type="match status" value="2"/>
</dbReference>
<dbReference type="SMART" id="SM00448">
    <property type="entry name" value="REC"/>
    <property type="match status" value="2"/>
</dbReference>
<sequence length="818" mass="88399">MDDSSSRVLCALLLEDSDIDAELVVGHLAKAGLVCTIKRAIDRKTFLDAVESGECEIILADYALPDFDGLSALTIAKALAPDIPFVFVSGVVGEEFATAAIKRGATDYVLKRNLTRLGTAVERALTEARQRGERRWAEEALARSELNHRLAIEGAGLGVWSFDRRTGALAIDARCKTLCGLAEDAEVSLGRLMRLCWPNDRLRLRAVARRAARPDAGDDGVFTLEIVVDGLDGRERTLAVHGQAIFEAGICLRFAGVASDVTDQRRAHDALERLNERLEAEVEARTAERDRIWRLSRDLFAVLDLKGRFKQVNPAWTAHLGHAAGAMLTVGLSDLLHVDDFEVARGIFQGLNSDGPDRFDARVRHADGNWRWIAWTATPERDAFYVVGRDITEEKLAADALAMTNNQLRSQIDERQQIEQTLQQMQRLEAVGQLTSGVAHDFNNLLTVILGNITFVERALPELRADPAIAKRVGHMRTAAERGASLTAQLLAFSRKQKLAPKALDLNEAVGGMRELLQSTMGGSIRIEAVLKPGLWPALVDPTQIEMIILNLAINSRDAMEVGGGLTIETNNVTVTQAPVRPEEPAPGEYVELSVSDTGHGMPEEVLAKAFEPFFTTKAVGKGSGLGLAQVFGFAKQSGGGVRIDTRMGEGTSVRVYLPRAALEEARAVAAGLAPLSAVAANTTILVVDDDSAVREITISLLTEMGYQIVEAGSGTAALTLLSERPDIDLLLVDYAMPGMSGVETATRARAMRPNLPCMYVTGYADLAALREVGGQSVVQKPFAGDELARKVQAVLGGPSDAENVVSLTSGRRRDPRG</sequence>
<dbReference type="NCBIfam" id="TIGR00229">
    <property type="entry name" value="sensory_box"/>
    <property type="match status" value="1"/>
</dbReference>
<dbReference type="SMART" id="SM00086">
    <property type="entry name" value="PAC"/>
    <property type="match status" value="2"/>
</dbReference>
<evidence type="ECO:0000259" key="6">
    <source>
        <dbReference type="PROSITE" id="PS50109"/>
    </source>
</evidence>
<dbReference type="EC" id="2.7.13.3" evidence="2"/>
<evidence type="ECO:0000256" key="3">
    <source>
        <dbReference type="ARBA" id="ARBA00022553"/>
    </source>
</evidence>
<dbReference type="Pfam" id="PF08448">
    <property type="entry name" value="PAS_4"/>
    <property type="match status" value="1"/>
</dbReference>
<dbReference type="SUPFAM" id="SSF52172">
    <property type="entry name" value="CheY-like"/>
    <property type="match status" value="2"/>
</dbReference>
<dbReference type="PANTHER" id="PTHR43065:SF42">
    <property type="entry name" value="TWO-COMPONENT SENSOR PPRA"/>
    <property type="match status" value="1"/>
</dbReference>
<dbReference type="PANTHER" id="PTHR43065">
    <property type="entry name" value="SENSOR HISTIDINE KINASE"/>
    <property type="match status" value="1"/>
</dbReference>
<dbReference type="SMART" id="SM00387">
    <property type="entry name" value="HATPase_c"/>
    <property type="match status" value="1"/>
</dbReference>
<dbReference type="Proteomes" id="UP000639859">
    <property type="component" value="Unassembled WGS sequence"/>
</dbReference>
<dbReference type="InterPro" id="IPR036890">
    <property type="entry name" value="HATPase_C_sf"/>
</dbReference>
<evidence type="ECO:0000256" key="5">
    <source>
        <dbReference type="SAM" id="Coils"/>
    </source>
</evidence>
<dbReference type="InterPro" id="IPR013656">
    <property type="entry name" value="PAS_4"/>
</dbReference>
<dbReference type="SUPFAM" id="SSF47384">
    <property type="entry name" value="Homodimeric domain of signal transducing histidine kinase"/>
    <property type="match status" value="1"/>
</dbReference>
<dbReference type="InterPro" id="IPR004358">
    <property type="entry name" value="Sig_transdc_His_kin-like_C"/>
</dbReference>
<reference evidence="8 9" key="1">
    <citation type="submission" date="2020-11" db="EMBL/GenBank/DDBJ databases">
        <title>genome sequence of strain KACC 18849.</title>
        <authorList>
            <person name="Gao J."/>
            <person name="Zhang X."/>
        </authorList>
    </citation>
    <scope>NUCLEOTIDE SEQUENCE [LARGE SCALE GENOMIC DNA]</scope>
    <source>
        <strain evidence="8 9">KACC 18849</strain>
    </source>
</reference>
<dbReference type="InterPro" id="IPR036097">
    <property type="entry name" value="HisK_dim/P_sf"/>
</dbReference>
<feature type="modified residue" description="4-aspartylphosphate" evidence="4">
    <location>
        <position position="734"/>
    </location>
</feature>
<dbReference type="InterPro" id="IPR000014">
    <property type="entry name" value="PAS"/>
</dbReference>
<dbReference type="SMART" id="SM00091">
    <property type="entry name" value="PAS"/>
    <property type="match status" value="2"/>
</dbReference>
<feature type="domain" description="Response regulatory" evidence="7">
    <location>
        <begin position="684"/>
        <end position="796"/>
    </location>
</feature>
<dbReference type="EMBL" id="JADWOX010000009">
    <property type="protein sequence ID" value="MBI1684927.1"/>
    <property type="molecule type" value="Genomic_DNA"/>
</dbReference>
<evidence type="ECO:0000259" key="7">
    <source>
        <dbReference type="PROSITE" id="PS50110"/>
    </source>
</evidence>
<dbReference type="PROSITE" id="PS50109">
    <property type="entry name" value="HIS_KIN"/>
    <property type="match status" value="1"/>
</dbReference>
<keyword evidence="9" id="KW-1185">Reference proteome</keyword>
<evidence type="ECO:0000256" key="1">
    <source>
        <dbReference type="ARBA" id="ARBA00000085"/>
    </source>
</evidence>